<dbReference type="SUPFAM" id="SSF48403">
    <property type="entry name" value="Ankyrin repeat"/>
    <property type="match status" value="1"/>
</dbReference>
<dbReference type="PANTHER" id="PTHR24171">
    <property type="entry name" value="ANKYRIN REPEAT DOMAIN-CONTAINING PROTEIN 39-RELATED"/>
    <property type="match status" value="1"/>
</dbReference>
<keyword evidence="5" id="KW-1185">Reference proteome</keyword>
<dbReference type="EMBL" id="QJNS01000022">
    <property type="protein sequence ID" value="RYO92988.1"/>
    <property type="molecule type" value="Genomic_DNA"/>
</dbReference>
<evidence type="ECO:0000256" key="1">
    <source>
        <dbReference type="ARBA" id="ARBA00022737"/>
    </source>
</evidence>
<comment type="caution">
    <text evidence="4">The sequence shown here is derived from an EMBL/GenBank/DDBJ whole genome shotgun (WGS) entry which is preliminary data.</text>
</comment>
<keyword evidence="1" id="KW-0677">Repeat</keyword>
<name>A0ABY0HI08_9PEZI</name>
<organism evidence="4 5">
    <name type="scientific">Monosporascus cannonballus</name>
    <dbReference type="NCBI Taxonomy" id="155416"/>
    <lineage>
        <taxon>Eukaryota</taxon>
        <taxon>Fungi</taxon>
        <taxon>Dikarya</taxon>
        <taxon>Ascomycota</taxon>
        <taxon>Pezizomycotina</taxon>
        <taxon>Sordariomycetes</taxon>
        <taxon>Xylariomycetidae</taxon>
        <taxon>Xylariales</taxon>
        <taxon>Xylariales incertae sedis</taxon>
        <taxon>Monosporascus</taxon>
    </lineage>
</organism>
<dbReference type="PRINTS" id="PR01415">
    <property type="entry name" value="ANKYRIN"/>
</dbReference>
<accession>A0ABY0HI08</accession>
<feature type="repeat" description="ANK" evidence="3">
    <location>
        <begin position="275"/>
        <end position="308"/>
    </location>
</feature>
<evidence type="ECO:0000313" key="4">
    <source>
        <dbReference type="EMBL" id="RYO92988.1"/>
    </source>
</evidence>
<keyword evidence="2 3" id="KW-0040">ANK repeat</keyword>
<proteinExistence type="predicted"/>
<protein>
    <recommendedName>
        <fullName evidence="6">F-box domain-containing protein</fullName>
    </recommendedName>
</protein>
<reference evidence="4 5" key="1">
    <citation type="submission" date="2018-06" db="EMBL/GenBank/DDBJ databases">
        <title>Complete Genomes of Monosporascus.</title>
        <authorList>
            <person name="Robinson A.J."/>
            <person name="Natvig D.O."/>
        </authorList>
    </citation>
    <scope>NUCLEOTIDE SEQUENCE [LARGE SCALE GENOMIC DNA]</scope>
    <source>
        <strain evidence="4 5">CBS 609.92</strain>
    </source>
</reference>
<dbReference type="Gene3D" id="1.25.40.20">
    <property type="entry name" value="Ankyrin repeat-containing domain"/>
    <property type="match status" value="1"/>
</dbReference>
<dbReference type="InterPro" id="IPR002110">
    <property type="entry name" value="Ankyrin_rpt"/>
</dbReference>
<feature type="repeat" description="ANK" evidence="3">
    <location>
        <begin position="151"/>
        <end position="183"/>
    </location>
</feature>
<dbReference type="SMART" id="SM00248">
    <property type="entry name" value="ANK"/>
    <property type="match status" value="5"/>
</dbReference>
<evidence type="ECO:0000313" key="5">
    <source>
        <dbReference type="Proteomes" id="UP000294003"/>
    </source>
</evidence>
<dbReference type="InterPro" id="IPR036770">
    <property type="entry name" value="Ankyrin_rpt-contain_sf"/>
</dbReference>
<dbReference type="PROSITE" id="PS50088">
    <property type="entry name" value="ANK_REPEAT"/>
    <property type="match status" value="2"/>
</dbReference>
<evidence type="ECO:0008006" key="6">
    <source>
        <dbReference type="Google" id="ProtNLM"/>
    </source>
</evidence>
<dbReference type="Pfam" id="PF00023">
    <property type="entry name" value="Ank"/>
    <property type="match status" value="3"/>
</dbReference>
<evidence type="ECO:0000256" key="2">
    <source>
        <dbReference type="ARBA" id="ARBA00023043"/>
    </source>
</evidence>
<dbReference type="Proteomes" id="UP000294003">
    <property type="component" value="Unassembled WGS sequence"/>
</dbReference>
<sequence>MEKPGLSPSAQKLPNEVLWQVAKHFLHRPRDVLALALTIRDIGKVLQPELLITDTLFTKEQQLREEDMDKRRRDGSGDAQLSKYRDCLLTGDTRQLADDARETIISFRRALPRRQSVVHQLISQGKTEDSLQYIKHAMVYWLDHLDLPDEGGYPPLHLAAMRGNTDIVRVLVEAGSFVSAKVRLSSIHYKFPGSDKLHWIIYYDTSPSGNCLSLAILHGHEDLALWSIRNTSLGHECGTAKVRPLHAAAFAKSKSIAEVLLKDGCDPNYQVRVDLSVSPLHLAAASPDNAGVIQLLIDRGARLDILDGSFEIPLHYAVQYGDPPNCDPLLSAGSDPVAEDSELENVLDYASRKDSALSVTKRLIPLFETEDVFRALIKAYTIAGSASESFRTRISELQERRALEKKELRTLRQELHLRAPQSQQSERDMALVREAMPFSRYHQLCLCEDIFNLAGFEYLLDSGWVDIEERDEYSHAFLSDAVAMNNSEAARALLLRGADREAVLPDSHREQLRQWEVERKMTGPIWPREEASKSA</sequence>
<gene>
    <name evidence="4" type="ORF">DL762_001350</name>
</gene>
<dbReference type="PROSITE" id="PS50297">
    <property type="entry name" value="ANK_REP_REGION"/>
    <property type="match status" value="2"/>
</dbReference>
<evidence type="ECO:0000256" key="3">
    <source>
        <dbReference type="PROSITE-ProRule" id="PRU00023"/>
    </source>
</evidence>